<reference evidence="8 9" key="1">
    <citation type="submission" date="2020-07" db="EMBL/GenBank/DDBJ databases">
        <title>Sequencing the genomes of 1000 actinobacteria strains.</title>
        <authorList>
            <person name="Klenk H.-P."/>
        </authorList>
    </citation>
    <scope>NUCLEOTIDE SEQUENCE [LARGE SCALE GENOMIC DNA]</scope>
    <source>
        <strain evidence="8 9">DSM 18448</strain>
    </source>
</reference>
<dbReference type="SUPFAM" id="SSF47807">
    <property type="entry name" value="5' to 3' exonuclease, C-terminal subdomain"/>
    <property type="match status" value="1"/>
</dbReference>
<dbReference type="GO" id="GO:0003677">
    <property type="term" value="F:DNA binding"/>
    <property type="evidence" value="ECO:0007669"/>
    <property type="project" value="UniProtKB-KW"/>
</dbReference>
<evidence type="ECO:0000256" key="2">
    <source>
        <dbReference type="ARBA" id="ARBA00022801"/>
    </source>
</evidence>
<dbReference type="InterPro" id="IPR020046">
    <property type="entry name" value="5-3_exonucl_a-hlix_arch_N"/>
</dbReference>
<evidence type="ECO:0000256" key="1">
    <source>
        <dbReference type="ARBA" id="ARBA00022722"/>
    </source>
</evidence>
<dbReference type="SUPFAM" id="SSF88723">
    <property type="entry name" value="PIN domain-like"/>
    <property type="match status" value="1"/>
</dbReference>
<dbReference type="PANTHER" id="PTHR42646:SF2">
    <property type="entry name" value="5'-3' EXONUCLEASE FAMILY PROTEIN"/>
    <property type="match status" value="1"/>
</dbReference>
<evidence type="ECO:0000256" key="5">
    <source>
        <dbReference type="ARBA" id="ARBA00049957"/>
    </source>
</evidence>
<dbReference type="CDD" id="cd09898">
    <property type="entry name" value="H3TH_53EXO"/>
    <property type="match status" value="1"/>
</dbReference>
<dbReference type="InterPro" id="IPR008918">
    <property type="entry name" value="HhH2"/>
</dbReference>
<keyword evidence="3" id="KW-0269">Exonuclease</keyword>
<name>A0A852Z3P0_9ACTN</name>
<evidence type="ECO:0000259" key="7">
    <source>
        <dbReference type="SMART" id="SM00475"/>
    </source>
</evidence>
<dbReference type="PANTHER" id="PTHR42646">
    <property type="entry name" value="FLAP ENDONUCLEASE XNI"/>
    <property type="match status" value="1"/>
</dbReference>
<dbReference type="SMART" id="SM00279">
    <property type="entry name" value="HhH2"/>
    <property type="match status" value="1"/>
</dbReference>
<dbReference type="GO" id="GO:0033567">
    <property type="term" value="P:DNA replication, Okazaki fragment processing"/>
    <property type="evidence" value="ECO:0007669"/>
    <property type="project" value="InterPro"/>
</dbReference>
<evidence type="ECO:0000256" key="3">
    <source>
        <dbReference type="ARBA" id="ARBA00022839"/>
    </source>
</evidence>
<protein>
    <recommendedName>
        <fullName evidence="6">5'-3' exonuclease</fullName>
    </recommendedName>
</protein>
<comment type="caution">
    <text evidence="8">The sequence shown here is derived from an EMBL/GenBank/DDBJ whole genome shotgun (WGS) entry which is preliminary data.</text>
</comment>
<comment type="function">
    <text evidence="5">5'-3' exonuclease acting preferentially on double-stranded DNA.</text>
</comment>
<evidence type="ECO:0000256" key="6">
    <source>
        <dbReference type="ARBA" id="ARBA00050026"/>
    </source>
</evidence>
<keyword evidence="9" id="KW-1185">Reference proteome</keyword>
<dbReference type="InterPro" id="IPR029060">
    <property type="entry name" value="PIN-like_dom_sf"/>
</dbReference>
<dbReference type="CDD" id="cd09859">
    <property type="entry name" value="PIN_53EXO"/>
    <property type="match status" value="1"/>
</dbReference>
<dbReference type="InterPro" id="IPR036279">
    <property type="entry name" value="5-3_exonuclease_C_sf"/>
</dbReference>
<evidence type="ECO:0000256" key="4">
    <source>
        <dbReference type="ARBA" id="ARBA00023125"/>
    </source>
</evidence>
<dbReference type="InterPro" id="IPR020045">
    <property type="entry name" value="DNA_polI_H3TH"/>
</dbReference>
<keyword evidence="1" id="KW-0540">Nuclease</keyword>
<dbReference type="AlphaFoldDB" id="A0A852Z3P0"/>
<evidence type="ECO:0000313" key="8">
    <source>
        <dbReference type="EMBL" id="NYH87997.1"/>
    </source>
</evidence>
<dbReference type="InterPro" id="IPR038969">
    <property type="entry name" value="FEN"/>
</dbReference>
<sequence>MPDLRHPHVPTRRALSGQASATLVGARMSVAPLLLVDGHNLLWRAWFGFPARIRSRDKTRDVTGVFGFFALLRVAIRELPVAPEVVVVFDGENAWDERTQVDPSYKAHRPTDDEAMAPIRSLADVVRGLDELGVRQICVDTAEADDIIASMARTCRSQAPRRDVWIMSADRDFHQLLDERTRILNTLRRPGHRVVDCHEVEARFDVTPAQWCDRTSLVGDPSDGIRGVRGVGPITAARLLAGGLTVEELPDSGRLVGKVGERVRDSLPDVARWKQLIRMRATHPVPAGLVVRSPTPELPAAPRVLDLLDLW</sequence>
<dbReference type="GO" id="GO:0017108">
    <property type="term" value="F:5'-flap endonuclease activity"/>
    <property type="evidence" value="ECO:0007669"/>
    <property type="project" value="InterPro"/>
</dbReference>
<dbReference type="Proteomes" id="UP000579605">
    <property type="component" value="Unassembled WGS sequence"/>
</dbReference>
<dbReference type="RefSeq" id="WP_337795854.1">
    <property type="nucleotide sequence ID" value="NZ_BAAARR010000004.1"/>
</dbReference>
<dbReference type="GO" id="GO:0008409">
    <property type="term" value="F:5'-3' exonuclease activity"/>
    <property type="evidence" value="ECO:0007669"/>
    <property type="project" value="InterPro"/>
</dbReference>
<proteinExistence type="predicted"/>
<dbReference type="Pfam" id="PF02739">
    <property type="entry name" value="5_3_exonuc_N"/>
    <property type="match status" value="1"/>
</dbReference>
<accession>A0A852Z3P0</accession>
<evidence type="ECO:0000313" key="9">
    <source>
        <dbReference type="Proteomes" id="UP000579605"/>
    </source>
</evidence>
<dbReference type="InterPro" id="IPR002421">
    <property type="entry name" value="5-3_exonuclease"/>
</dbReference>
<dbReference type="GO" id="GO:0016779">
    <property type="term" value="F:nucleotidyltransferase activity"/>
    <property type="evidence" value="ECO:0007669"/>
    <property type="project" value="UniProtKB-KW"/>
</dbReference>
<dbReference type="EMBL" id="JACBZH010000001">
    <property type="protein sequence ID" value="NYH87997.1"/>
    <property type="molecule type" value="Genomic_DNA"/>
</dbReference>
<keyword evidence="8" id="KW-0548">Nucleotidyltransferase</keyword>
<dbReference type="Pfam" id="PF01367">
    <property type="entry name" value="5_3_exonuc"/>
    <property type="match status" value="1"/>
</dbReference>
<keyword evidence="2" id="KW-0378">Hydrolase</keyword>
<gene>
    <name evidence="8" type="ORF">F4554_000635</name>
</gene>
<dbReference type="Gene3D" id="1.10.150.20">
    <property type="entry name" value="5' to 3' exonuclease, C-terminal subdomain"/>
    <property type="match status" value="1"/>
</dbReference>
<keyword evidence="8" id="KW-0808">Transferase</keyword>
<dbReference type="SMART" id="SM00475">
    <property type="entry name" value="53EXOc"/>
    <property type="match status" value="1"/>
</dbReference>
<dbReference type="Gene3D" id="3.40.50.1010">
    <property type="entry name" value="5'-nuclease"/>
    <property type="match status" value="1"/>
</dbReference>
<keyword evidence="4" id="KW-0238">DNA-binding</keyword>
<feature type="domain" description="5'-3' exonuclease" evidence="7">
    <location>
        <begin position="31"/>
        <end position="295"/>
    </location>
</feature>
<organism evidence="8 9">
    <name type="scientific">Actinopolymorpha rutila</name>
    <dbReference type="NCBI Taxonomy" id="446787"/>
    <lineage>
        <taxon>Bacteria</taxon>
        <taxon>Bacillati</taxon>
        <taxon>Actinomycetota</taxon>
        <taxon>Actinomycetes</taxon>
        <taxon>Propionibacteriales</taxon>
        <taxon>Actinopolymorphaceae</taxon>
        <taxon>Actinopolymorpha</taxon>
    </lineage>
</organism>